<feature type="repeat" description="FG-GAP" evidence="10">
    <location>
        <begin position="62"/>
        <end position="119"/>
    </location>
</feature>
<comment type="caution">
    <text evidence="13">The sequence shown here is derived from an EMBL/GenBank/DDBJ whole genome shotgun (WGS) entry which is preliminary data.</text>
</comment>
<evidence type="ECO:0000256" key="3">
    <source>
        <dbReference type="ARBA" id="ARBA00022729"/>
    </source>
</evidence>
<dbReference type="PROSITE" id="PS51470">
    <property type="entry name" value="FG_GAP"/>
    <property type="match status" value="3"/>
</dbReference>
<dbReference type="PANTHER" id="PTHR23220">
    <property type="entry name" value="INTEGRIN ALPHA"/>
    <property type="match status" value="1"/>
</dbReference>
<name>A0ABQ7TBU1_PHRPL</name>
<keyword evidence="4" id="KW-0677">Repeat</keyword>
<dbReference type="InterPro" id="IPR028994">
    <property type="entry name" value="Integrin_alpha_N"/>
</dbReference>
<dbReference type="SUPFAM" id="SSF69179">
    <property type="entry name" value="Integrin domains"/>
    <property type="match status" value="1"/>
</dbReference>
<dbReference type="PRINTS" id="PR01185">
    <property type="entry name" value="INTEGRINA"/>
</dbReference>
<dbReference type="InterPro" id="IPR013517">
    <property type="entry name" value="FG-GAP"/>
</dbReference>
<evidence type="ECO:0000313" key="14">
    <source>
        <dbReference type="Proteomes" id="UP000826234"/>
    </source>
</evidence>
<evidence type="ECO:0000256" key="7">
    <source>
        <dbReference type="ARBA" id="ARBA00023136"/>
    </source>
</evidence>
<keyword evidence="9" id="KW-0325">Glycoprotein</keyword>
<evidence type="ECO:0000256" key="8">
    <source>
        <dbReference type="ARBA" id="ARBA00023170"/>
    </source>
</evidence>
<accession>A0ABQ7TBU1</accession>
<keyword evidence="5 11" id="KW-0130">Cell adhesion</keyword>
<feature type="domain" description="Integrin alpha first immunoglubulin-like" evidence="12">
    <location>
        <begin position="170"/>
        <end position="274"/>
    </location>
</feature>
<keyword evidence="14" id="KW-1185">Reference proteome</keyword>
<protein>
    <recommendedName>
        <fullName evidence="12">Integrin alpha first immunoglubulin-like domain-containing protein</fullName>
    </recommendedName>
</protein>
<keyword evidence="8 11" id="KW-0675">Receptor</keyword>
<dbReference type="Gene3D" id="2.130.10.130">
    <property type="entry name" value="Integrin alpha, N-terminal"/>
    <property type="match status" value="1"/>
</dbReference>
<keyword evidence="3" id="KW-0732">Signal</keyword>
<comment type="similarity">
    <text evidence="2 11">Belongs to the integrin alpha chain family.</text>
</comment>
<dbReference type="SUPFAM" id="SSF69318">
    <property type="entry name" value="Integrin alpha N-terminal domain"/>
    <property type="match status" value="1"/>
</dbReference>
<dbReference type="PANTHER" id="PTHR23220:SF69">
    <property type="entry name" value="INTEGRIN ALPHA-9"/>
    <property type="match status" value="1"/>
</dbReference>
<evidence type="ECO:0000256" key="10">
    <source>
        <dbReference type="PROSITE-ProRule" id="PRU00803"/>
    </source>
</evidence>
<feature type="repeat" description="FG-GAP" evidence="10">
    <location>
        <begin position="1"/>
        <end position="60"/>
    </location>
</feature>
<evidence type="ECO:0000256" key="4">
    <source>
        <dbReference type="ARBA" id="ARBA00022737"/>
    </source>
</evidence>
<evidence type="ECO:0000256" key="2">
    <source>
        <dbReference type="ARBA" id="ARBA00008054"/>
    </source>
</evidence>
<evidence type="ECO:0000256" key="6">
    <source>
        <dbReference type="ARBA" id="ARBA00023037"/>
    </source>
</evidence>
<reference evidence="13 14" key="1">
    <citation type="journal article" date="2022" name="Gigascience">
        <title>A chromosome-level genome assembly and annotation of the desert horned lizard, Phrynosoma platyrhinos, provides insight into chromosomal rearrangements among reptiles.</title>
        <authorList>
            <person name="Koochekian N."/>
            <person name="Ascanio A."/>
            <person name="Farleigh K."/>
            <person name="Card D.C."/>
            <person name="Schield D.R."/>
            <person name="Castoe T.A."/>
            <person name="Jezkova T."/>
        </authorList>
    </citation>
    <scope>NUCLEOTIDE SEQUENCE [LARGE SCALE GENOMIC DNA]</scope>
    <source>
        <strain evidence="13">NK-2021</strain>
    </source>
</reference>
<evidence type="ECO:0000256" key="11">
    <source>
        <dbReference type="RuleBase" id="RU003762"/>
    </source>
</evidence>
<evidence type="ECO:0000256" key="9">
    <source>
        <dbReference type="ARBA" id="ARBA00023180"/>
    </source>
</evidence>
<proteinExistence type="inferred from homology"/>
<organism evidence="13 14">
    <name type="scientific">Phrynosoma platyrhinos</name>
    <name type="common">Desert horned lizard</name>
    <dbReference type="NCBI Taxonomy" id="52577"/>
    <lineage>
        <taxon>Eukaryota</taxon>
        <taxon>Metazoa</taxon>
        <taxon>Chordata</taxon>
        <taxon>Craniata</taxon>
        <taxon>Vertebrata</taxon>
        <taxon>Euteleostomi</taxon>
        <taxon>Lepidosauria</taxon>
        <taxon>Squamata</taxon>
        <taxon>Bifurcata</taxon>
        <taxon>Unidentata</taxon>
        <taxon>Episquamata</taxon>
        <taxon>Toxicofera</taxon>
        <taxon>Iguania</taxon>
        <taxon>Phrynosomatidae</taxon>
        <taxon>Phrynosomatinae</taxon>
        <taxon>Phrynosoma</taxon>
    </lineage>
</organism>
<dbReference type="Proteomes" id="UP000826234">
    <property type="component" value="Unassembled WGS sequence"/>
</dbReference>
<dbReference type="InterPro" id="IPR000413">
    <property type="entry name" value="Integrin_alpha"/>
</dbReference>
<dbReference type="Gene3D" id="2.60.40.1460">
    <property type="entry name" value="Integrin domains. Chain A, domain 2"/>
    <property type="match status" value="1"/>
</dbReference>
<evidence type="ECO:0000259" key="12">
    <source>
        <dbReference type="Pfam" id="PF08441"/>
    </source>
</evidence>
<keyword evidence="7" id="KW-0472">Membrane</keyword>
<dbReference type="EMBL" id="JAIPUX010000521">
    <property type="protein sequence ID" value="KAH0627205.1"/>
    <property type="molecule type" value="Genomic_DNA"/>
</dbReference>
<evidence type="ECO:0000313" key="13">
    <source>
        <dbReference type="EMBL" id="KAH0627205.1"/>
    </source>
</evidence>
<keyword evidence="6 11" id="KW-0401">Integrin</keyword>
<evidence type="ECO:0000256" key="1">
    <source>
        <dbReference type="ARBA" id="ARBA00004479"/>
    </source>
</evidence>
<gene>
    <name evidence="13" type="ORF">JD844_002682</name>
</gene>
<dbReference type="InterPro" id="IPR032695">
    <property type="entry name" value="Integrin_dom_sf"/>
</dbReference>
<feature type="repeat" description="FG-GAP" evidence="10">
    <location>
        <begin position="124"/>
        <end position="185"/>
    </location>
</feature>
<comment type="subcellular location">
    <subcellularLocation>
        <location evidence="1 11">Membrane</location>
        <topology evidence="1 11">Single-pass type I membrane protein</topology>
    </subcellularLocation>
</comment>
<dbReference type="Pfam" id="PF01839">
    <property type="entry name" value="FG-GAP"/>
    <property type="match status" value="2"/>
</dbReference>
<sequence>MLCCDSAWLQMGSYFGSSLCAVDLNSDGLSDLLVGAPMFSEIRDEGQVTVYLSRGNGVLEEQLVLNGDNAYNAHFGESMASLGDMDDDGFPDVAIGAPKEDDYIGAVYIYHGYTGGIIPQYSMRIPGKQLSLRLQMFGQSISGGVDMDGNGYPDVTIGAFMSNSVVLLRSRPVITMDVSIFLPASIDITAPQCHDGLQHVNCLNITACFSFKGKHVPGLIGLNYNLTADVTKKERSNPIRVYFVSSGEAMGQISEQLQLSYMQEKCKQYLAYVKVSPFCLLFPIPNNYLSVLYFKDKPLPAEINQEL</sequence>
<evidence type="ECO:0000256" key="5">
    <source>
        <dbReference type="ARBA" id="ARBA00022889"/>
    </source>
</evidence>
<dbReference type="SMART" id="SM00191">
    <property type="entry name" value="Int_alpha"/>
    <property type="match status" value="3"/>
</dbReference>
<dbReference type="InterPro" id="IPR013649">
    <property type="entry name" value="Integrin_alpha_Ig-like_1"/>
</dbReference>
<dbReference type="Pfam" id="PF08441">
    <property type="entry name" value="Integrin_A_Ig_1"/>
    <property type="match status" value="1"/>
</dbReference>
<dbReference type="InterPro" id="IPR013519">
    <property type="entry name" value="Int_alpha_beta-p"/>
</dbReference>